<dbReference type="Proteomes" id="UP000319160">
    <property type="component" value="Unassembled WGS sequence"/>
</dbReference>
<dbReference type="OrthoDB" id="429813at2759"/>
<dbReference type="SUPFAM" id="SSF56801">
    <property type="entry name" value="Acetyl-CoA synthetase-like"/>
    <property type="match status" value="1"/>
</dbReference>
<feature type="domain" description="Carrier" evidence="3">
    <location>
        <begin position="602"/>
        <end position="682"/>
    </location>
</feature>
<evidence type="ECO:0000313" key="5">
    <source>
        <dbReference type="Proteomes" id="UP000319160"/>
    </source>
</evidence>
<dbReference type="SUPFAM" id="SSF47336">
    <property type="entry name" value="ACP-like"/>
    <property type="match status" value="1"/>
</dbReference>
<dbReference type="EMBL" id="VFLP01000024">
    <property type="protein sequence ID" value="TRX94236.1"/>
    <property type="molecule type" value="Genomic_DNA"/>
</dbReference>
<reference evidence="5" key="1">
    <citation type="submission" date="2019-06" db="EMBL/GenBank/DDBJ databases">
        <title>Draft genome sequence of the griseofulvin-producing fungus Xylaria cubensis strain G536.</title>
        <authorList>
            <person name="Mead M.E."/>
            <person name="Raja H.A."/>
            <person name="Steenwyk J.L."/>
            <person name="Knowles S.L."/>
            <person name="Oberlies N.H."/>
            <person name="Rokas A."/>
        </authorList>
    </citation>
    <scope>NUCLEOTIDE SEQUENCE [LARGE SCALE GENOMIC DNA]</scope>
    <source>
        <strain evidence="5">G536</strain>
    </source>
</reference>
<dbReference type="Pfam" id="PF00550">
    <property type="entry name" value="PP-binding"/>
    <property type="match status" value="1"/>
</dbReference>
<evidence type="ECO:0000313" key="4">
    <source>
        <dbReference type="EMBL" id="TRX94236.1"/>
    </source>
</evidence>
<dbReference type="Gene3D" id="3.40.50.720">
    <property type="entry name" value="NAD(P)-binding Rossmann-like Domain"/>
    <property type="match status" value="1"/>
</dbReference>
<dbReference type="Gene3D" id="1.10.1200.10">
    <property type="entry name" value="ACP-like"/>
    <property type="match status" value="1"/>
</dbReference>
<evidence type="ECO:0000259" key="3">
    <source>
        <dbReference type="PROSITE" id="PS50075"/>
    </source>
</evidence>
<evidence type="ECO:0000256" key="1">
    <source>
        <dbReference type="ARBA" id="ARBA00022450"/>
    </source>
</evidence>
<name>A0A553I205_9PEZI</name>
<sequence length="1099" mass="122356">MQFKRGTLVAAEENPKSECSRKATFWSRKSGPLTVVLGDDKPRIPGIEEQIAYMTILFDRLTIFDLFASNSITITFAKNEPWRVFASIPVSEDLSDGYVDVTYRTIANAINRASWWLSENLGLANTSEVFSYMGPNDLRYSIFLVATIKCGYQMMIPSPRNSREFQVELLQRANSKTVLCARSHTRHFEELQDDDELDIFFTVVPELSELLEDTEVVVYPFNKSYSDIRKDKFMILHTSGSTGMPCFHSAGIWFFLFMPVYFGSTVVYGPTKRPLTSDVAAKGIVSGRIEGGIYPPSILEDLSKSSSNLEELRKLKFIAYGGGALSTSAGDKLSRITTLHNFIGFTEASAPPRYVMEPDVWDYFEFHPASGFVAKHYHDDLYTMTFEKNPEHESVQACFRILPNLTEYSPGDLISRHPERKNLWTHSGRTDDLVVLSNGEKFNPIPMEEILRSCHFVKDVIVSGEGRFQASLLVERDPETALSASDIDIVEALWPFVESANKISSAHSRISKSFIFTAPSQKSFSRSAKGTLQRKTTIKNFEAELNKLYSSPNGNSTPPEAVRPSLANRVEQRVNPGFTMRDSPLESSKPATLTVHQGVSRSGNTISADTIRDLVATVCNIRPTSDKGDLFESGLDSLQATELVDQLKELSNSWPQDRETAMKLLYANPSIQGIINAIHLHSSAEESSATNHSPQPSILESPVPTLGSASVEGLVEKYTSDLSQLLPSRAKTVVLTGATGSLGCYLLESLMREPSIARIICLHRGENGKENQVAASRKRGFQFNPKDKSVDFFRIDLSRSDLGLQPSQLSDIHINADAILHNAWSVDFNQHLTSFETHIAGVRYLAELATRSQRRARLIFVSSIASVMNWDTNLGEVPEQVLTDYSVVGDGGYSKSKHTAEQILQRFAASADLNVSIVRVGQIAGSIGGSPGTWSIPDWLPMLVKTSKTLGVLPKSLGTGDDIDWVPIDVVTKVFMEILRHELHNSHEGHCRVYHIANPRKTSWGALLPATCHVIGNDIRLISFHEWVQKLQEHAKKDYDVQKLPALKILPFYKNMAAPPEARMPVLDTTHTLIVSKALANLDAVQGVWMERWIPAWTS</sequence>
<keyword evidence="2" id="KW-0597">Phosphoprotein</keyword>
<dbReference type="SUPFAM" id="SSF51735">
    <property type="entry name" value="NAD(P)-binding Rossmann-fold domains"/>
    <property type="match status" value="1"/>
</dbReference>
<dbReference type="AlphaFoldDB" id="A0A553I205"/>
<evidence type="ECO:0000256" key="2">
    <source>
        <dbReference type="ARBA" id="ARBA00022553"/>
    </source>
</evidence>
<dbReference type="PANTHER" id="PTHR43439:SF2">
    <property type="entry name" value="ENZYME, PUTATIVE (JCVI)-RELATED"/>
    <property type="match status" value="1"/>
</dbReference>
<gene>
    <name evidence="4" type="ORF">FHL15_005004</name>
</gene>
<keyword evidence="5" id="KW-1185">Reference proteome</keyword>
<dbReference type="InterPro" id="IPR000873">
    <property type="entry name" value="AMP-dep_synth/lig_dom"/>
</dbReference>
<proteinExistence type="predicted"/>
<dbReference type="InterPro" id="IPR009081">
    <property type="entry name" value="PP-bd_ACP"/>
</dbReference>
<dbReference type="InterPro" id="IPR013120">
    <property type="entry name" value="FAR_NAD-bd"/>
</dbReference>
<dbReference type="InterPro" id="IPR042099">
    <property type="entry name" value="ANL_N_sf"/>
</dbReference>
<dbReference type="Pfam" id="PF23562">
    <property type="entry name" value="AMP-binding_C_3"/>
    <property type="match status" value="1"/>
</dbReference>
<keyword evidence="1" id="KW-0596">Phosphopantetheine</keyword>
<dbReference type="Pfam" id="PF07993">
    <property type="entry name" value="NAD_binding_4"/>
    <property type="match status" value="1"/>
</dbReference>
<accession>A0A553I205</accession>
<dbReference type="InterPro" id="IPR036291">
    <property type="entry name" value="NAD(P)-bd_dom_sf"/>
</dbReference>
<dbReference type="PANTHER" id="PTHR43439">
    <property type="entry name" value="PHENYLACETATE-COENZYME A LIGASE"/>
    <property type="match status" value="1"/>
</dbReference>
<dbReference type="Pfam" id="PF00501">
    <property type="entry name" value="AMP-binding"/>
    <property type="match status" value="1"/>
</dbReference>
<protein>
    <recommendedName>
        <fullName evidence="3">Carrier domain-containing protein</fullName>
    </recommendedName>
</protein>
<dbReference type="STRING" id="2512241.A0A553I205"/>
<dbReference type="InterPro" id="IPR051414">
    <property type="entry name" value="Adenylate-forming_Reductase"/>
</dbReference>
<dbReference type="PROSITE" id="PS00012">
    <property type="entry name" value="PHOSPHOPANTETHEINE"/>
    <property type="match status" value="1"/>
</dbReference>
<dbReference type="InterPro" id="IPR036736">
    <property type="entry name" value="ACP-like_sf"/>
</dbReference>
<comment type="caution">
    <text evidence="4">The sequence shown here is derived from an EMBL/GenBank/DDBJ whole genome shotgun (WGS) entry which is preliminary data.</text>
</comment>
<dbReference type="Gene3D" id="3.40.50.12780">
    <property type="entry name" value="N-terminal domain of ligase-like"/>
    <property type="match status" value="2"/>
</dbReference>
<dbReference type="InterPro" id="IPR006162">
    <property type="entry name" value="Ppantetheine_attach_site"/>
</dbReference>
<dbReference type="PROSITE" id="PS50075">
    <property type="entry name" value="CARRIER"/>
    <property type="match status" value="1"/>
</dbReference>
<organism evidence="4 5">
    <name type="scientific">Xylaria flabelliformis</name>
    <dbReference type="NCBI Taxonomy" id="2512241"/>
    <lineage>
        <taxon>Eukaryota</taxon>
        <taxon>Fungi</taxon>
        <taxon>Dikarya</taxon>
        <taxon>Ascomycota</taxon>
        <taxon>Pezizomycotina</taxon>
        <taxon>Sordariomycetes</taxon>
        <taxon>Xylariomycetidae</taxon>
        <taxon>Xylariales</taxon>
        <taxon>Xylariaceae</taxon>
        <taxon>Xylaria</taxon>
    </lineage>
</organism>